<evidence type="ECO:0000259" key="3">
    <source>
        <dbReference type="PROSITE" id="PS51755"/>
    </source>
</evidence>
<dbReference type="PANTHER" id="PTHR48111">
    <property type="entry name" value="REGULATOR OF RPOS"/>
    <property type="match status" value="1"/>
</dbReference>
<dbReference type="SMART" id="SM00448">
    <property type="entry name" value="REC"/>
    <property type="match status" value="1"/>
</dbReference>
<feature type="domain" description="OmpR/PhoB-type" evidence="3">
    <location>
        <begin position="126"/>
        <end position="223"/>
    </location>
</feature>
<accession>A0A644Z5P0</accession>
<dbReference type="PANTHER" id="PTHR48111:SF43">
    <property type="entry name" value="STAGE 0 SPORULATION PROTEIN A HOMOLOG"/>
    <property type="match status" value="1"/>
</dbReference>
<dbReference type="InterPro" id="IPR036388">
    <property type="entry name" value="WH-like_DNA-bd_sf"/>
</dbReference>
<dbReference type="SMART" id="SM00862">
    <property type="entry name" value="Trans_reg_C"/>
    <property type="match status" value="1"/>
</dbReference>
<evidence type="ECO:0000256" key="1">
    <source>
        <dbReference type="ARBA" id="ARBA00023125"/>
    </source>
</evidence>
<comment type="caution">
    <text evidence="4">The sequence shown here is derived from an EMBL/GenBank/DDBJ whole genome shotgun (WGS) entry which is preliminary data.</text>
</comment>
<dbReference type="Gene3D" id="3.40.50.2300">
    <property type="match status" value="1"/>
</dbReference>
<feature type="domain" description="Response regulatory" evidence="2">
    <location>
        <begin position="3"/>
        <end position="116"/>
    </location>
</feature>
<dbReference type="AlphaFoldDB" id="A0A644Z5P0"/>
<dbReference type="InterPro" id="IPR001789">
    <property type="entry name" value="Sig_transdc_resp-reg_receiver"/>
</dbReference>
<dbReference type="InterPro" id="IPR016032">
    <property type="entry name" value="Sig_transdc_resp-reg_C-effctor"/>
</dbReference>
<reference evidence="4" key="1">
    <citation type="submission" date="2019-08" db="EMBL/GenBank/DDBJ databases">
        <authorList>
            <person name="Kucharzyk K."/>
            <person name="Murdoch R.W."/>
            <person name="Higgins S."/>
            <person name="Loffler F."/>
        </authorList>
    </citation>
    <scope>NUCLEOTIDE SEQUENCE</scope>
</reference>
<sequence length="223" mass="25705">MKKLMVIEDSEVIRQELSSLLSKYGYDVIAPDNFDNIINEIETKNPNLILLDINLPVFDGFYICREVRKTSNVPIIIVTSRDSDMDELMSMNLGADDFVTKPYNTQILLARISSVLKRAYGDTENMDILTYKDLQLNLSKGTIHAFGNTLEISKNELKILSYLMKNKETIVSRDKIMNYMWNSDVFVDDNTLSVNVNRLRKKLEEIGLDNYIETRRGLGYIIK</sequence>
<organism evidence="4">
    <name type="scientific">bioreactor metagenome</name>
    <dbReference type="NCBI Taxonomy" id="1076179"/>
    <lineage>
        <taxon>unclassified sequences</taxon>
        <taxon>metagenomes</taxon>
        <taxon>ecological metagenomes</taxon>
    </lineage>
</organism>
<dbReference type="CDD" id="cd00383">
    <property type="entry name" value="trans_reg_C"/>
    <property type="match status" value="1"/>
</dbReference>
<dbReference type="GO" id="GO:0000156">
    <property type="term" value="F:phosphorelay response regulator activity"/>
    <property type="evidence" value="ECO:0007669"/>
    <property type="project" value="TreeGrafter"/>
</dbReference>
<dbReference type="GO" id="GO:0032993">
    <property type="term" value="C:protein-DNA complex"/>
    <property type="evidence" value="ECO:0007669"/>
    <property type="project" value="TreeGrafter"/>
</dbReference>
<dbReference type="Pfam" id="PF00072">
    <property type="entry name" value="Response_reg"/>
    <property type="match status" value="1"/>
</dbReference>
<evidence type="ECO:0000313" key="4">
    <source>
        <dbReference type="EMBL" id="MPM36142.1"/>
    </source>
</evidence>
<dbReference type="GO" id="GO:0006355">
    <property type="term" value="P:regulation of DNA-templated transcription"/>
    <property type="evidence" value="ECO:0007669"/>
    <property type="project" value="InterPro"/>
</dbReference>
<name>A0A644Z5P0_9ZZZZ</name>
<evidence type="ECO:0000259" key="2">
    <source>
        <dbReference type="PROSITE" id="PS50110"/>
    </source>
</evidence>
<dbReference type="InterPro" id="IPR011006">
    <property type="entry name" value="CheY-like_superfamily"/>
</dbReference>
<dbReference type="InterPro" id="IPR001867">
    <property type="entry name" value="OmpR/PhoB-type_DNA-bd"/>
</dbReference>
<protein>
    <submittedName>
        <fullName evidence="4">Response regulator protein GraR</fullName>
    </submittedName>
</protein>
<dbReference type="Gene3D" id="1.10.10.10">
    <property type="entry name" value="Winged helix-like DNA-binding domain superfamily/Winged helix DNA-binding domain"/>
    <property type="match status" value="1"/>
</dbReference>
<dbReference type="SUPFAM" id="SSF46894">
    <property type="entry name" value="C-terminal effector domain of the bipartite response regulators"/>
    <property type="match status" value="1"/>
</dbReference>
<dbReference type="InterPro" id="IPR039420">
    <property type="entry name" value="WalR-like"/>
</dbReference>
<dbReference type="EMBL" id="VSSQ01007510">
    <property type="protein sequence ID" value="MPM36142.1"/>
    <property type="molecule type" value="Genomic_DNA"/>
</dbReference>
<dbReference type="PROSITE" id="PS51755">
    <property type="entry name" value="OMPR_PHOB"/>
    <property type="match status" value="1"/>
</dbReference>
<proteinExistence type="predicted"/>
<gene>
    <name evidence="4" type="primary">graR_14</name>
    <name evidence="4" type="ORF">SDC9_82737</name>
</gene>
<dbReference type="SUPFAM" id="SSF52172">
    <property type="entry name" value="CheY-like"/>
    <property type="match status" value="1"/>
</dbReference>
<dbReference type="PROSITE" id="PS50110">
    <property type="entry name" value="RESPONSE_REGULATORY"/>
    <property type="match status" value="1"/>
</dbReference>
<dbReference type="GO" id="GO:0000976">
    <property type="term" value="F:transcription cis-regulatory region binding"/>
    <property type="evidence" value="ECO:0007669"/>
    <property type="project" value="TreeGrafter"/>
</dbReference>
<keyword evidence="1" id="KW-0238">DNA-binding</keyword>
<dbReference type="Pfam" id="PF00486">
    <property type="entry name" value="Trans_reg_C"/>
    <property type="match status" value="1"/>
</dbReference>
<dbReference type="GO" id="GO:0005829">
    <property type="term" value="C:cytosol"/>
    <property type="evidence" value="ECO:0007669"/>
    <property type="project" value="TreeGrafter"/>
</dbReference>